<protein>
    <submittedName>
        <fullName evidence="7">Organic cation transporter protein-like isoform X2</fullName>
    </submittedName>
</protein>
<reference evidence="7" key="1">
    <citation type="submission" date="2025-08" db="UniProtKB">
        <authorList>
            <consortium name="RefSeq"/>
        </authorList>
    </citation>
    <scope>IDENTIFICATION</scope>
    <source>
        <tissue evidence="7">Silk gland</tissue>
    </source>
</reference>
<evidence type="ECO:0000256" key="3">
    <source>
        <dbReference type="ARBA" id="ARBA00022989"/>
    </source>
</evidence>
<dbReference type="GeneID" id="114250002"/>
<dbReference type="InterPro" id="IPR036259">
    <property type="entry name" value="MFS_trans_sf"/>
</dbReference>
<feature type="transmembrane region" description="Helical" evidence="5">
    <location>
        <begin position="21"/>
        <end position="38"/>
    </location>
</feature>
<dbReference type="AlphaFoldDB" id="A0A6J2KB79"/>
<feature type="transmembrane region" description="Helical" evidence="5">
    <location>
        <begin position="432"/>
        <end position="455"/>
    </location>
</feature>
<feature type="transmembrane region" description="Helical" evidence="5">
    <location>
        <begin position="178"/>
        <end position="199"/>
    </location>
</feature>
<feature type="transmembrane region" description="Helical" evidence="5">
    <location>
        <begin position="319"/>
        <end position="340"/>
    </location>
</feature>
<dbReference type="Proteomes" id="UP000504629">
    <property type="component" value="Unplaced"/>
</dbReference>
<comment type="subcellular location">
    <subcellularLocation>
        <location evidence="1">Membrane</location>
        <topology evidence="1">Multi-pass membrane protein</topology>
    </subcellularLocation>
</comment>
<feature type="transmembrane region" description="Helical" evidence="5">
    <location>
        <begin position="372"/>
        <end position="395"/>
    </location>
</feature>
<dbReference type="SUPFAM" id="SSF103473">
    <property type="entry name" value="MFS general substrate transporter"/>
    <property type="match status" value="1"/>
</dbReference>
<dbReference type="GO" id="GO:0022857">
    <property type="term" value="F:transmembrane transporter activity"/>
    <property type="evidence" value="ECO:0007669"/>
    <property type="project" value="InterPro"/>
</dbReference>
<evidence type="ECO:0000256" key="1">
    <source>
        <dbReference type="ARBA" id="ARBA00004141"/>
    </source>
</evidence>
<dbReference type="InterPro" id="IPR011701">
    <property type="entry name" value="MFS"/>
</dbReference>
<sequence>MASTEIEFEDIIEKFKLFSPYHLKLVVLLAFVSFIDAWHRANYIMVVEDVNYWCKYECNESQFLKVIRNETNLDRCLKYSITDNCAFDDLKERSIETCHDWTYEKPDSFMGERRYGRKAIFILCGIMGGIVGLGKSITAWYWIYVALEFVQVLIGTPFSAAFTLGIEMVPKRNRLRFLGLVSSFFGVGDITLALLAWSVPYWRNLLRVLYAPSFIFLIYIFAMDESIRWLLIKGRKEEAINIIQKAAKVNKIHISNEDLHRMKSEKTSKNTGLLDLLKITMKSRKLLLRTLMCVLMWMTSSFSVYTLLINSVNLAGNKYLNYGAVACASSMAVLSGGFLMENLKRRVPLITGMGMTGLIFIIQSLVPKEYSLLAAVLFFIGKYFSALAFLFIYLYTSELFPTYTRNTMHAFCSSVGRIGSILAPQTPLLTQYWSGIPSMLVGSLSLITAIAIFLVPDTSEDPLPDTVEEAEAIGHKKNNISTSRVTIISSCC</sequence>
<feature type="transmembrane region" description="Helical" evidence="5">
    <location>
        <begin position="347"/>
        <end position="366"/>
    </location>
</feature>
<accession>A0A6J2KB79</accession>
<dbReference type="OrthoDB" id="5296287at2759"/>
<evidence type="ECO:0000256" key="2">
    <source>
        <dbReference type="ARBA" id="ARBA00022692"/>
    </source>
</evidence>
<dbReference type="Gene3D" id="1.20.1250.20">
    <property type="entry name" value="MFS general substrate transporter like domains"/>
    <property type="match status" value="1"/>
</dbReference>
<evidence type="ECO:0000313" key="6">
    <source>
        <dbReference type="Proteomes" id="UP000504629"/>
    </source>
</evidence>
<keyword evidence="6" id="KW-1185">Reference proteome</keyword>
<dbReference type="RefSeq" id="XP_028039546.1">
    <property type="nucleotide sequence ID" value="XM_028183745.1"/>
</dbReference>
<evidence type="ECO:0000256" key="4">
    <source>
        <dbReference type="ARBA" id="ARBA00023136"/>
    </source>
</evidence>
<gene>
    <name evidence="7" type="primary">LOC114250002</name>
</gene>
<name>A0A6J2KB79_BOMMA</name>
<dbReference type="GO" id="GO:0016020">
    <property type="term" value="C:membrane"/>
    <property type="evidence" value="ECO:0007669"/>
    <property type="project" value="UniProtKB-SubCell"/>
</dbReference>
<keyword evidence="4 5" id="KW-0472">Membrane</keyword>
<feature type="transmembrane region" description="Helical" evidence="5">
    <location>
        <begin position="286"/>
        <end position="307"/>
    </location>
</feature>
<feature type="transmembrane region" description="Helical" evidence="5">
    <location>
        <begin position="205"/>
        <end position="223"/>
    </location>
</feature>
<dbReference type="Pfam" id="PF07690">
    <property type="entry name" value="MFS_1"/>
    <property type="match status" value="1"/>
</dbReference>
<evidence type="ECO:0000256" key="5">
    <source>
        <dbReference type="SAM" id="Phobius"/>
    </source>
</evidence>
<feature type="transmembrane region" description="Helical" evidence="5">
    <location>
        <begin position="149"/>
        <end position="166"/>
    </location>
</feature>
<keyword evidence="3 5" id="KW-1133">Transmembrane helix</keyword>
<feature type="transmembrane region" description="Helical" evidence="5">
    <location>
        <begin position="119"/>
        <end position="143"/>
    </location>
</feature>
<dbReference type="PANTHER" id="PTHR24064">
    <property type="entry name" value="SOLUTE CARRIER FAMILY 22 MEMBER"/>
    <property type="match status" value="1"/>
</dbReference>
<keyword evidence="2 5" id="KW-0812">Transmembrane</keyword>
<proteinExistence type="predicted"/>
<organism evidence="6 7">
    <name type="scientific">Bombyx mandarina</name>
    <name type="common">Wild silk moth</name>
    <name type="synonym">Wild silkworm</name>
    <dbReference type="NCBI Taxonomy" id="7092"/>
    <lineage>
        <taxon>Eukaryota</taxon>
        <taxon>Metazoa</taxon>
        <taxon>Ecdysozoa</taxon>
        <taxon>Arthropoda</taxon>
        <taxon>Hexapoda</taxon>
        <taxon>Insecta</taxon>
        <taxon>Pterygota</taxon>
        <taxon>Neoptera</taxon>
        <taxon>Endopterygota</taxon>
        <taxon>Lepidoptera</taxon>
        <taxon>Glossata</taxon>
        <taxon>Ditrysia</taxon>
        <taxon>Bombycoidea</taxon>
        <taxon>Bombycidae</taxon>
        <taxon>Bombycinae</taxon>
        <taxon>Bombyx</taxon>
    </lineage>
</organism>
<evidence type="ECO:0000313" key="7">
    <source>
        <dbReference type="RefSeq" id="XP_028039546.1"/>
    </source>
</evidence>